<evidence type="ECO:0000313" key="2">
    <source>
        <dbReference type="EMBL" id="TFK16689.1"/>
    </source>
</evidence>
<organism evidence="2 3">
    <name type="scientific">Coprinopsis marcescibilis</name>
    <name type="common">Agaric fungus</name>
    <name type="synonym">Psathyrella marcescibilis</name>
    <dbReference type="NCBI Taxonomy" id="230819"/>
    <lineage>
        <taxon>Eukaryota</taxon>
        <taxon>Fungi</taxon>
        <taxon>Dikarya</taxon>
        <taxon>Basidiomycota</taxon>
        <taxon>Agaricomycotina</taxon>
        <taxon>Agaricomycetes</taxon>
        <taxon>Agaricomycetidae</taxon>
        <taxon>Agaricales</taxon>
        <taxon>Agaricineae</taxon>
        <taxon>Psathyrellaceae</taxon>
        <taxon>Coprinopsis</taxon>
    </lineage>
</organism>
<sequence length="281" mass="32012">MTLKTLPGKYENCAPQWDEKVESLENFWEDLEILFAEFKVEDNRKVDTASRYAPGSEVKYWKDTIKELELSDRVKWDKVKKAISQIYPGATPETCGYDDLVTLVESMASRRMIHYGNYYDYLKRFKNLATQLANAGKNLGTWQKSQMLITGIPQPLRERVERQLWLISPAHMPGTPWKVDKINTAVKIVLAEQSEMHATNFIDRDEPSTPETLTRTVFDSSKQSTLSNSLQLPNMETLALIISTMVEKVLAAKTTSLSVSTPQSSPATYPNNIQQSYPPRP</sequence>
<dbReference type="EMBL" id="ML210669">
    <property type="protein sequence ID" value="TFK16689.1"/>
    <property type="molecule type" value="Genomic_DNA"/>
</dbReference>
<dbReference type="Proteomes" id="UP000307440">
    <property type="component" value="Unassembled WGS sequence"/>
</dbReference>
<proteinExistence type="predicted"/>
<evidence type="ECO:0000313" key="3">
    <source>
        <dbReference type="Proteomes" id="UP000307440"/>
    </source>
</evidence>
<gene>
    <name evidence="2" type="ORF">FA15DRAFT_711501</name>
</gene>
<accession>A0A5C3K9F8</accession>
<evidence type="ECO:0000256" key="1">
    <source>
        <dbReference type="SAM" id="MobiDB-lite"/>
    </source>
</evidence>
<dbReference type="AlphaFoldDB" id="A0A5C3K9F8"/>
<keyword evidence="3" id="KW-1185">Reference proteome</keyword>
<dbReference type="STRING" id="230819.A0A5C3K9F8"/>
<name>A0A5C3K9F8_COPMA</name>
<reference evidence="2 3" key="1">
    <citation type="journal article" date="2019" name="Nat. Ecol. Evol.">
        <title>Megaphylogeny resolves global patterns of mushroom evolution.</title>
        <authorList>
            <person name="Varga T."/>
            <person name="Krizsan K."/>
            <person name="Foldi C."/>
            <person name="Dima B."/>
            <person name="Sanchez-Garcia M."/>
            <person name="Sanchez-Ramirez S."/>
            <person name="Szollosi G.J."/>
            <person name="Szarkandi J.G."/>
            <person name="Papp V."/>
            <person name="Albert L."/>
            <person name="Andreopoulos W."/>
            <person name="Angelini C."/>
            <person name="Antonin V."/>
            <person name="Barry K.W."/>
            <person name="Bougher N.L."/>
            <person name="Buchanan P."/>
            <person name="Buyck B."/>
            <person name="Bense V."/>
            <person name="Catcheside P."/>
            <person name="Chovatia M."/>
            <person name="Cooper J."/>
            <person name="Damon W."/>
            <person name="Desjardin D."/>
            <person name="Finy P."/>
            <person name="Geml J."/>
            <person name="Haridas S."/>
            <person name="Hughes K."/>
            <person name="Justo A."/>
            <person name="Karasinski D."/>
            <person name="Kautmanova I."/>
            <person name="Kiss B."/>
            <person name="Kocsube S."/>
            <person name="Kotiranta H."/>
            <person name="LaButti K.M."/>
            <person name="Lechner B.E."/>
            <person name="Liimatainen K."/>
            <person name="Lipzen A."/>
            <person name="Lukacs Z."/>
            <person name="Mihaltcheva S."/>
            <person name="Morgado L.N."/>
            <person name="Niskanen T."/>
            <person name="Noordeloos M.E."/>
            <person name="Ohm R.A."/>
            <person name="Ortiz-Santana B."/>
            <person name="Ovrebo C."/>
            <person name="Racz N."/>
            <person name="Riley R."/>
            <person name="Savchenko A."/>
            <person name="Shiryaev A."/>
            <person name="Soop K."/>
            <person name="Spirin V."/>
            <person name="Szebenyi C."/>
            <person name="Tomsovsky M."/>
            <person name="Tulloss R.E."/>
            <person name="Uehling J."/>
            <person name="Grigoriev I.V."/>
            <person name="Vagvolgyi C."/>
            <person name="Papp T."/>
            <person name="Martin F.M."/>
            <person name="Miettinen O."/>
            <person name="Hibbett D.S."/>
            <person name="Nagy L.G."/>
        </authorList>
    </citation>
    <scope>NUCLEOTIDE SEQUENCE [LARGE SCALE GENOMIC DNA]</scope>
    <source>
        <strain evidence="2 3">CBS 121175</strain>
    </source>
</reference>
<feature type="region of interest" description="Disordered" evidence="1">
    <location>
        <begin position="259"/>
        <end position="281"/>
    </location>
</feature>
<protein>
    <recommendedName>
        <fullName evidence="4">Retrotransposon gag domain-containing protein</fullName>
    </recommendedName>
</protein>
<evidence type="ECO:0008006" key="4">
    <source>
        <dbReference type="Google" id="ProtNLM"/>
    </source>
</evidence>
<dbReference type="OrthoDB" id="2801388at2759"/>